<gene>
    <name evidence="2" type="ORF">OXX778_LOCUS3299</name>
</gene>
<evidence type="ECO:0000313" key="3">
    <source>
        <dbReference type="Proteomes" id="UP000663879"/>
    </source>
</evidence>
<dbReference type="OrthoDB" id="10035702at2759"/>
<accession>A0A813NLB2</accession>
<comment type="caution">
    <text evidence="2">The sequence shown here is derived from an EMBL/GenBank/DDBJ whole genome shotgun (WGS) entry which is preliminary data.</text>
</comment>
<organism evidence="2 3">
    <name type="scientific">Brachionus calyciflorus</name>
    <dbReference type="NCBI Taxonomy" id="104777"/>
    <lineage>
        <taxon>Eukaryota</taxon>
        <taxon>Metazoa</taxon>
        <taxon>Spiralia</taxon>
        <taxon>Gnathifera</taxon>
        <taxon>Rotifera</taxon>
        <taxon>Eurotatoria</taxon>
        <taxon>Monogononta</taxon>
        <taxon>Pseudotrocha</taxon>
        <taxon>Ploima</taxon>
        <taxon>Brachionidae</taxon>
        <taxon>Brachionus</taxon>
    </lineage>
</organism>
<evidence type="ECO:0000313" key="2">
    <source>
        <dbReference type="EMBL" id="CAF0739200.1"/>
    </source>
</evidence>
<proteinExistence type="predicted"/>
<name>A0A813NLB2_9BILA</name>
<reference evidence="2" key="1">
    <citation type="submission" date="2021-02" db="EMBL/GenBank/DDBJ databases">
        <authorList>
            <person name="Nowell W R."/>
        </authorList>
    </citation>
    <scope>NUCLEOTIDE SEQUENCE</scope>
    <source>
        <strain evidence="2">Ploen Becks lab</strain>
    </source>
</reference>
<keyword evidence="3" id="KW-1185">Reference proteome</keyword>
<sequence>MPRSGYESLTRRPRYYSSDLDETKSIRSNQSSQSPIRDDRYLNDYYEYYDPDQVLKIKWLDNSPRMSRMRENRQKRLVNKLEQFELWDMEQEQKQRQYELAREQRYKNIMERLKSQDICVNLMKRRHESDLETTRDLETYLNDHLYVDAMDDAQKNIKGPVSQYRKFQSEMDTKLNTLHNDIETLNPRPRIEQAILPRIERTREKYSVEPEIFTRSGKRVLKRPNLKSYESAGCETDKLLARVEESFREPSRRLRNLLVDAERPKPRPIIHIDDTTKQLNRMSVSKKSVNFTDEIEAN</sequence>
<dbReference type="EMBL" id="CAJNOC010000286">
    <property type="protein sequence ID" value="CAF0739200.1"/>
    <property type="molecule type" value="Genomic_DNA"/>
</dbReference>
<evidence type="ECO:0000256" key="1">
    <source>
        <dbReference type="SAM" id="MobiDB-lite"/>
    </source>
</evidence>
<feature type="region of interest" description="Disordered" evidence="1">
    <location>
        <begin position="1"/>
        <end position="37"/>
    </location>
</feature>
<feature type="compositionally biased region" description="Polar residues" evidence="1">
    <location>
        <begin position="26"/>
        <end position="35"/>
    </location>
</feature>
<dbReference type="AlphaFoldDB" id="A0A813NLB2"/>
<protein>
    <submittedName>
        <fullName evidence="2">Uncharacterized protein</fullName>
    </submittedName>
</protein>
<dbReference type="Proteomes" id="UP000663879">
    <property type="component" value="Unassembled WGS sequence"/>
</dbReference>